<organism evidence="1 2">
    <name type="scientific">Armatimonas rosea</name>
    <dbReference type="NCBI Taxonomy" id="685828"/>
    <lineage>
        <taxon>Bacteria</taxon>
        <taxon>Bacillati</taxon>
        <taxon>Armatimonadota</taxon>
        <taxon>Armatimonadia</taxon>
        <taxon>Armatimonadales</taxon>
        <taxon>Armatimonadaceae</taxon>
        <taxon>Armatimonas</taxon>
    </lineage>
</organism>
<accession>A0A7W9SQM7</accession>
<dbReference type="Gene3D" id="3.90.245.10">
    <property type="entry name" value="Ribonucleoside hydrolase-like"/>
    <property type="match status" value="1"/>
</dbReference>
<evidence type="ECO:0000313" key="1">
    <source>
        <dbReference type="EMBL" id="MBB6050991.1"/>
    </source>
</evidence>
<proteinExistence type="predicted"/>
<comment type="caution">
    <text evidence="1">The sequence shown here is derived from an EMBL/GenBank/DDBJ whole genome shotgun (WGS) entry which is preliminary data.</text>
</comment>
<dbReference type="RefSeq" id="WP_184196968.1">
    <property type="nucleotide sequence ID" value="NZ_JACHGW010000002.1"/>
</dbReference>
<dbReference type="AlphaFoldDB" id="A0A7W9SQM7"/>
<evidence type="ECO:0000313" key="2">
    <source>
        <dbReference type="Proteomes" id="UP000520814"/>
    </source>
</evidence>
<dbReference type="EMBL" id="JACHGW010000002">
    <property type="protein sequence ID" value="MBB6050991.1"/>
    <property type="molecule type" value="Genomic_DNA"/>
</dbReference>
<dbReference type="SUPFAM" id="SSF53590">
    <property type="entry name" value="Nucleoside hydrolase"/>
    <property type="match status" value="1"/>
</dbReference>
<reference evidence="1 2" key="1">
    <citation type="submission" date="2020-08" db="EMBL/GenBank/DDBJ databases">
        <title>Genomic Encyclopedia of Type Strains, Phase IV (KMG-IV): sequencing the most valuable type-strain genomes for metagenomic binning, comparative biology and taxonomic classification.</title>
        <authorList>
            <person name="Goeker M."/>
        </authorList>
    </citation>
    <scope>NUCLEOTIDE SEQUENCE [LARGE SCALE GENOMIC DNA]</scope>
    <source>
        <strain evidence="1 2">DSM 23562</strain>
    </source>
</reference>
<name>A0A7W9SQM7_ARMRO</name>
<keyword evidence="2" id="KW-1185">Reference proteome</keyword>
<protein>
    <submittedName>
        <fullName evidence="1">Uncharacterized protein</fullName>
    </submittedName>
</protein>
<gene>
    <name evidence="1" type="ORF">HNQ39_002782</name>
</gene>
<dbReference type="InterPro" id="IPR036452">
    <property type="entry name" value="Ribo_hydro-like"/>
</dbReference>
<dbReference type="GO" id="GO:0016799">
    <property type="term" value="F:hydrolase activity, hydrolyzing N-glycosyl compounds"/>
    <property type="evidence" value="ECO:0007669"/>
    <property type="project" value="InterPro"/>
</dbReference>
<sequence length="208" mass="22506">MTVLLLGPPDPYDDTPHVTPQTLAEVLRATPEPVSLIATGEFAALAALLEADPALIRSKIARLFLVGGRAEGVLPIDPRLKERYPERFGGAPDPTFARLLTSGEGVIWLPGDLCLWRHWDEDKQEATLLSTLPALCLARHPEPMPWLRLFRTVPARVAVDNTGRVTELTVNAPSPNLYVVVAIDGAALSRFLIAELPRRAGAGGQVVS</sequence>
<dbReference type="Proteomes" id="UP000520814">
    <property type="component" value="Unassembled WGS sequence"/>
</dbReference>